<dbReference type="RefSeq" id="WP_139980885.1">
    <property type="nucleotide sequence ID" value="NZ_CP041046.1"/>
</dbReference>
<dbReference type="EMBL" id="CP041046">
    <property type="protein sequence ID" value="QDE38908.1"/>
    <property type="molecule type" value="Genomic_DNA"/>
</dbReference>
<dbReference type="InterPro" id="IPR046519">
    <property type="entry name" value="X-Tfes_XVIPCD"/>
</dbReference>
<evidence type="ECO:0000313" key="4">
    <source>
        <dbReference type="Proteomes" id="UP000316093"/>
    </source>
</evidence>
<proteinExistence type="predicted"/>
<dbReference type="OrthoDB" id="7226437at2"/>
<dbReference type="InterPro" id="IPR029058">
    <property type="entry name" value="AB_hydrolase_fold"/>
</dbReference>
<dbReference type="Gene3D" id="3.40.50.1820">
    <property type="entry name" value="alpha/beta hydrolase"/>
    <property type="match status" value="1"/>
</dbReference>
<evidence type="ECO:0000259" key="2">
    <source>
        <dbReference type="Pfam" id="PF20410"/>
    </source>
</evidence>
<organism evidence="3 4">
    <name type="scientific">Luteibacter pinisoli</name>
    <dbReference type="NCBI Taxonomy" id="2589080"/>
    <lineage>
        <taxon>Bacteria</taxon>
        <taxon>Pseudomonadati</taxon>
        <taxon>Pseudomonadota</taxon>
        <taxon>Gammaproteobacteria</taxon>
        <taxon>Lysobacterales</taxon>
        <taxon>Rhodanobacteraceae</taxon>
        <taxon>Luteibacter</taxon>
    </lineage>
</organism>
<dbReference type="Pfam" id="PF20410">
    <property type="entry name" value="X-Tfes_XVIPCD"/>
    <property type="match status" value="1"/>
</dbReference>
<dbReference type="KEGG" id="lpy:FIV34_06690"/>
<feature type="region of interest" description="Disordered" evidence="1">
    <location>
        <begin position="441"/>
        <end position="472"/>
    </location>
</feature>
<keyword evidence="4" id="KW-1185">Reference proteome</keyword>
<gene>
    <name evidence="3" type="ORF">FIV34_06690</name>
</gene>
<dbReference type="Pfam" id="PF26363">
    <property type="entry name" value="Phospholipase-like"/>
    <property type="match status" value="1"/>
</dbReference>
<feature type="domain" description="X-Tfes XVIPCD" evidence="2">
    <location>
        <begin position="343"/>
        <end position="442"/>
    </location>
</feature>
<evidence type="ECO:0000313" key="3">
    <source>
        <dbReference type="EMBL" id="QDE38908.1"/>
    </source>
</evidence>
<protein>
    <recommendedName>
        <fullName evidence="2">X-Tfes XVIPCD domain-containing protein</fullName>
    </recommendedName>
</protein>
<dbReference type="Proteomes" id="UP000316093">
    <property type="component" value="Chromosome"/>
</dbReference>
<accession>A0A4Y5Z382</accession>
<name>A0A4Y5Z382_9GAMM</name>
<dbReference type="AlphaFoldDB" id="A0A4Y5Z382"/>
<reference evidence="3 4" key="1">
    <citation type="submission" date="2019-06" db="EMBL/GenBank/DDBJ databases">
        <title>A complete genome sequence for Luteibacter pinisoli MAH-14.</title>
        <authorList>
            <person name="Baltrus D.A."/>
        </authorList>
    </citation>
    <scope>NUCLEOTIDE SEQUENCE [LARGE SCALE GENOMIC DNA]</scope>
    <source>
        <strain evidence="3 4">MAH-14</strain>
    </source>
</reference>
<feature type="compositionally biased region" description="Polar residues" evidence="1">
    <location>
        <begin position="441"/>
        <end position="464"/>
    </location>
</feature>
<evidence type="ECO:0000256" key="1">
    <source>
        <dbReference type="SAM" id="MobiDB-lite"/>
    </source>
</evidence>
<sequence length="472" mass="51017">MTISSTDYALLAQDAYQDPVLNKPKILGGVTYEAIDAANDPVTGFQATAYRRSDTGEVVIAYRGTEFDREPVQDGGVDAGMVLAGINIQAPEAELFTARVMEKAKLDADLHHRPLQVTVTGHSLGGTLAEINAAKYGLHGETFNAYGAASLKGIPEGGDTVIDHVRAGDLVSAASPHYGQVRVYAAQQDIDTLQHAGYRDDSGILSLRNPIKATDFDAHAIDNFVPNSKLLGQSIISPENVARYDAHKGMVDRYRDDVADIRKGISAPWEIPKAIGELKDTLEHEAFELAGKGILAVEHGFEHLKEEIGEGIHAVEEKASSAWHTLTHPKEWFEHDKPKVTLDHPDHPDHALFKQAQGAVHTLDASHGRTPDKTSDQVAGSLVVSARRDGLERVDRAVLSDDASRLYGVQGAVDSPLKQVTEVNTATAAQTSLQQSSVAWQQQAEIARRTQATSQAQRTDQQVPPQAPAHGM</sequence>
<dbReference type="SUPFAM" id="SSF53474">
    <property type="entry name" value="alpha/beta-Hydrolases"/>
    <property type="match status" value="1"/>
</dbReference>
<dbReference type="GO" id="GO:0006629">
    <property type="term" value="P:lipid metabolic process"/>
    <property type="evidence" value="ECO:0007669"/>
    <property type="project" value="InterPro"/>
</dbReference>